<sequence>MVCPSQPLPPTKISIPLIISLSEFSNPSPFARFLSIIILFSITITKILLSLSISQNTLNITDPTLPSLSTIPSLL</sequence>
<dbReference type="Proteomes" id="UP001372338">
    <property type="component" value="Unassembled WGS sequence"/>
</dbReference>
<keyword evidence="1" id="KW-1133">Transmembrane helix</keyword>
<dbReference type="EMBL" id="JAYWIO010000002">
    <property type="protein sequence ID" value="KAK7281843.1"/>
    <property type="molecule type" value="Genomic_DNA"/>
</dbReference>
<keyword evidence="3" id="KW-1185">Reference proteome</keyword>
<name>A0AAN9II93_CROPI</name>
<protein>
    <submittedName>
        <fullName evidence="2">Uncharacterized protein</fullName>
    </submittedName>
</protein>
<accession>A0AAN9II93</accession>
<evidence type="ECO:0000313" key="3">
    <source>
        <dbReference type="Proteomes" id="UP001372338"/>
    </source>
</evidence>
<evidence type="ECO:0000313" key="2">
    <source>
        <dbReference type="EMBL" id="KAK7281843.1"/>
    </source>
</evidence>
<comment type="caution">
    <text evidence="2">The sequence shown here is derived from an EMBL/GenBank/DDBJ whole genome shotgun (WGS) entry which is preliminary data.</text>
</comment>
<proteinExistence type="predicted"/>
<evidence type="ECO:0000256" key="1">
    <source>
        <dbReference type="SAM" id="Phobius"/>
    </source>
</evidence>
<dbReference type="AlphaFoldDB" id="A0AAN9II93"/>
<gene>
    <name evidence="2" type="ORF">RIF29_10156</name>
</gene>
<organism evidence="2 3">
    <name type="scientific">Crotalaria pallida</name>
    <name type="common">Smooth rattlebox</name>
    <name type="synonym">Crotalaria striata</name>
    <dbReference type="NCBI Taxonomy" id="3830"/>
    <lineage>
        <taxon>Eukaryota</taxon>
        <taxon>Viridiplantae</taxon>
        <taxon>Streptophyta</taxon>
        <taxon>Embryophyta</taxon>
        <taxon>Tracheophyta</taxon>
        <taxon>Spermatophyta</taxon>
        <taxon>Magnoliopsida</taxon>
        <taxon>eudicotyledons</taxon>
        <taxon>Gunneridae</taxon>
        <taxon>Pentapetalae</taxon>
        <taxon>rosids</taxon>
        <taxon>fabids</taxon>
        <taxon>Fabales</taxon>
        <taxon>Fabaceae</taxon>
        <taxon>Papilionoideae</taxon>
        <taxon>50 kb inversion clade</taxon>
        <taxon>genistoids sensu lato</taxon>
        <taxon>core genistoids</taxon>
        <taxon>Crotalarieae</taxon>
        <taxon>Crotalaria</taxon>
    </lineage>
</organism>
<keyword evidence="1" id="KW-0812">Transmembrane</keyword>
<reference evidence="2 3" key="1">
    <citation type="submission" date="2024-01" db="EMBL/GenBank/DDBJ databases">
        <title>The genomes of 5 underutilized Papilionoideae crops provide insights into root nodulation and disease resistanc.</title>
        <authorList>
            <person name="Yuan L."/>
        </authorList>
    </citation>
    <scope>NUCLEOTIDE SEQUENCE [LARGE SCALE GENOMIC DNA]</scope>
    <source>
        <strain evidence="2">ZHUSHIDOU_FW_LH</strain>
        <tissue evidence="2">Leaf</tissue>
    </source>
</reference>
<feature type="transmembrane region" description="Helical" evidence="1">
    <location>
        <begin position="30"/>
        <end position="49"/>
    </location>
</feature>
<keyword evidence="1" id="KW-0472">Membrane</keyword>